<accession>A0A7L4PAC0</accession>
<dbReference type="GeneID" id="44139550"/>
<evidence type="ECO:0000313" key="2">
    <source>
        <dbReference type="Proteomes" id="UP000554766"/>
    </source>
</evidence>
<organism evidence="1 2">
    <name type="scientific">Pyrobaculum arsenaticum</name>
    <dbReference type="NCBI Taxonomy" id="121277"/>
    <lineage>
        <taxon>Archaea</taxon>
        <taxon>Thermoproteota</taxon>
        <taxon>Thermoprotei</taxon>
        <taxon>Thermoproteales</taxon>
        <taxon>Thermoproteaceae</taxon>
        <taxon>Pyrobaculum</taxon>
    </lineage>
</organism>
<protein>
    <submittedName>
        <fullName evidence="1">Uncharacterized protein</fullName>
    </submittedName>
</protein>
<keyword evidence="2" id="KW-1185">Reference proteome</keyword>
<dbReference type="Proteomes" id="UP000554766">
    <property type="component" value="Unassembled WGS sequence"/>
</dbReference>
<comment type="caution">
    <text evidence="1">The sequence shown here is derived from an EMBL/GenBank/DDBJ whole genome shotgun (WGS) entry which is preliminary data.</text>
</comment>
<name>A0A7L4PAC0_9CREN</name>
<sequence>MSMRDLNAIIRDLIDKEIEKILNSIKEETRDIIYIIDRKIEELNQYLKFKNIKS</sequence>
<gene>
    <name evidence="1" type="ORF">HC235_06675</name>
</gene>
<dbReference type="RefSeq" id="WP_011899544.1">
    <property type="nucleotide sequence ID" value="NZ_JAAVJF010000003.1"/>
</dbReference>
<dbReference type="EMBL" id="JAAVJF010000003">
    <property type="protein sequence ID" value="NYR15623.1"/>
    <property type="molecule type" value="Genomic_DNA"/>
</dbReference>
<evidence type="ECO:0000313" key="1">
    <source>
        <dbReference type="EMBL" id="NYR15623.1"/>
    </source>
</evidence>
<dbReference type="AlphaFoldDB" id="A0A7L4PAC0"/>
<proteinExistence type="predicted"/>
<reference evidence="1 2" key="1">
    <citation type="journal article" date="2020" name="Nat. Commun.">
        <title>The structures of two archaeal type IV pili illuminate evolutionary relationships.</title>
        <authorList>
            <person name="Wang F."/>
            <person name="Baquero D.P."/>
            <person name="Su Z."/>
            <person name="Beltran L.C."/>
            <person name="Prangishvili D."/>
            <person name="Krupovic M."/>
            <person name="Egelman E.H."/>
        </authorList>
    </citation>
    <scope>NUCLEOTIDE SEQUENCE [LARGE SCALE GENOMIC DNA]</scope>
    <source>
        <strain evidence="1 2">2GA</strain>
    </source>
</reference>